<dbReference type="Gene3D" id="3.40.630.30">
    <property type="match status" value="2"/>
</dbReference>
<keyword evidence="6" id="KW-0012">Acyltransferase</keyword>
<evidence type="ECO:0000313" key="9">
    <source>
        <dbReference type="Proteomes" id="UP000051999"/>
    </source>
</evidence>
<dbReference type="Proteomes" id="UP000051999">
    <property type="component" value="Unassembled WGS sequence"/>
</dbReference>
<keyword evidence="9" id="KW-1185">Reference proteome</keyword>
<dbReference type="InterPro" id="IPR003447">
    <property type="entry name" value="FEMABX"/>
</dbReference>
<evidence type="ECO:0000256" key="7">
    <source>
        <dbReference type="ARBA" id="ARBA00023316"/>
    </source>
</evidence>
<dbReference type="SUPFAM" id="SSF55729">
    <property type="entry name" value="Acyl-CoA N-acyltransferases (Nat)"/>
    <property type="match status" value="2"/>
</dbReference>
<dbReference type="Gene3D" id="1.20.58.90">
    <property type="match status" value="1"/>
</dbReference>
<reference evidence="8 9" key="1">
    <citation type="journal article" date="2015" name="Genome Announc.">
        <title>Expanding the biotechnology potential of lactobacilli through comparative genomics of 213 strains and associated genera.</title>
        <authorList>
            <person name="Sun Z."/>
            <person name="Harris H.M."/>
            <person name="McCann A."/>
            <person name="Guo C."/>
            <person name="Argimon S."/>
            <person name="Zhang W."/>
            <person name="Yang X."/>
            <person name="Jeffery I.B."/>
            <person name="Cooney J.C."/>
            <person name="Kagawa T.F."/>
            <person name="Liu W."/>
            <person name="Song Y."/>
            <person name="Salvetti E."/>
            <person name="Wrobel A."/>
            <person name="Rasinkangas P."/>
            <person name="Parkhill J."/>
            <person name="Rea M.C."/>
            <person name="O'Sullivan O."/>
            <person name="Ritari J."/>
            <person name="Douillard F.P."/>
            <person name="Paul Ross R."/>
            <person name="Yang R."/>
            <person name="Briner A.E."/>
            <person name="Felis G.E."/>
            <person name="de Vos W.M."/>
            <person name="Barrangou R."/>
            <person name="Klaenhammer T.R."/>
            <person name="Caufield P.W."/>
            <person name="Cui Y."/>
            <person name="Zhang H."/>
            <person name="O'Toole P.W."/>
        </authorList>
    </citation>
    <scope>NUCLEOTIDE SEQUENCE [LARGE SCALE GENOMIC DNA]</scope>
    <source>
        <strain evidence="8 9">DSM 15814</strain>
    </source>
</reference>
<accession>A0A0R1RJE2</accession>
<dbReference type="RefSeq" id="WP_017260874.1">
    <property type="nucleotide sequence ID" value="NZ_AUAW01000009.1"/>
</dbReference>
<dbReference type="GO" id="GO:0016755">
    <property type="term" value="F:aminoacyltransferase activity"/>
    <property type="evidence" value="ECO:0007669"/>
    <property type="project" value="InterPro"/>
</dbReference>
<organism evidence="8 9">
    <name type="scientific">Furfurilactobacillus rossiae DSM 15814</name>
    <dbReference type="NCBI Taxonomy" id="1114972"/>
    <lineage>
        <taxon>Bacteria</taxon>
        <taxon>Bacillati</taxon>
        <taxon>Bacillota</taxon>
        <taxon>Bacilli</taxon>
        <taxon>Lactobacillales</taxon>
        <taxon>Lactobacillaceae</taxon>
        <taxon>Furfurilactobacillus</taxon>
    </lineage>
</organism>
<keyword evidence="2" id="KW-0963">Cytoplasm</keyword>
<dbReference type="InterPro" id="IPR050644">
    <property type="entry name" value="PG_Glycine_Bridge_Synth"/>
</dbReference>
<evidence type="ECO:0000256" key="6">
    <source>
        <dbReference type="ARBA" id="ARBA00023315"/>
    </source>
</evidence>
<protein>
    <submittedName>
        <fullName evidence="8">Uncharacterized protein</fullName>
    </submittedName>
</protein>
<keyword evidence="5" id="KW-0573">Peptidoglycan synthesis</keyword>
<evidence type="ECO:0000313" key="8">
    <source>
        <dbReference type="EMBL" id="KRL54341.1"/>
    </source>
</evidence>
<dbReference type="OrthoDB" id="2303924at2"/>
<gene>
    <name evidence="8" type="ORF">FD35_GL002681</name>
</gene>
<evidence type="ECO:0000256" key="3">
    <source>
        <dbReference type="ARBA" id="ARBA00022679"/>
    </source>
</evidence>
<evidence type="ECO:0000256" key="2">
    <source>
        <dbReference type="ARBA" id="ARBA00022490"/>
    </source>
</evidence>
<keyword evidence="3" id="KW-0808">Transferase</keyword>
<keyword evidence="7" id="KW-0961">Cell wall biogenesis/degradation</keyword>
<evidence type="ECO:0000256" key="5">
    <source>
        <dbReference type="ARBA" id="ARBA00022984"/>
    </source>
</evidence>
<comment type="similarity">
    <text evidence="1">Belongs to the FemABX family.</text>
</comment>
<sequence length="415" mass="48428">MKFGEISESEYNEFEKNHPLGIFLQTVNQYHVLNERNWDAKLVALRNDNNQIIAAAVLGSRKLHIGRLYEVTGGPVMNYNDQAVVKTFADEMAKFCRQHGGLILRWIPNLHQAKFDDHGNVLETMNQAAKNNLELAEFQYNEPQKVENGHYSKVALSYEFIKRLNGLNAATLEKSYSKDAQYSVKKAKEFGVTIRKIPYAELEEFHKYTTATAERRGFKDKPLDYYQKSFKAFKDDDKFLFAELDLKQYVILQENEVKTLADRRQQLVEKSEQHLSKHRAAQARELEDQIQHHKKRIVRANKLITRFGQKPVLAGSMFSVQPQEITYLFSFMNDEFRDFFGPYLIQDYMMKLAVERHIPQYNFYGVAGDFSGQDGVLRFKQSFIGNTYEVLGTYTRVVKPITYRFVRLLKRIIGH</sequence>
<dbReference type="EMBL" id="AZFF01000009">
    <property type="protein sequence ID" value="KRL54341.1"/>
    <property type="molecule type" value="Genomic_DNA"/>
</dbReference>
<dbReference type="STRING" id="1114972.FD35_GL002681"/>
<dbReference type="GO" id="GO:0071555">
    <property type="term" value="P:cell wall organization"/>
    <property type="evidence" value="ECO:0007669"/>
    <property type="project" value="UniProtKB-KW"/>
</dbReference>
<keyword evidence="4" id="KW-0133">Cell shape</keyword>
<dbReference type="GO" id="GO:0009252">
    <property type="term" value="P:peptidoglycan biosynthetic process"/>
    <property type="evidence" value="ECO:0007669"/>
    <property type="project" value="UniProtKB-KW"/>
</dbReference>
<dbReference type="PANTHER" id="PTHR36174">
    <property type="entry name" value="LIPID II:GLYCINE GLYCYLTRANSFERASE"/>
    <property type="match status" value="1"/>
</dbReference>
<evidence type="ECO:0000256" key="1">
    <source>
        <dbReference type="ARBA" id="ARBA00009943"/>
    </source>
</evidence>
<dbReference type="eggNOG" id="COG2348">
    <property type="taxonomic scope" value="Bacteria"/>
</dbReference>
<dbReference type="PANTHER" id="PTHR36174:SF2">
    <property type="entry name" value="AMINOACYLTRANSFERASE FEMA"/>
    <property type="match status" value="1"/>
</dbReference>
<dbReference type="Pfam" id="PF02388">
    <property type="entry name" value="FemAB"/>
    <property type="match status" value="1"/>
</dbReference>
<dbReference type="GO" id="GO:0008360">
    <property type="term" value="P:regulation of cell shape"/>
    <property type="evidence" value="ECO:0007669"/>
    <property type="project" value="UniProtKB-KW"/>
</dbReference>
<comment type="caution">
    <text evidence="8">The sequence shown here is derived from an EMBL/GenBank/DDBJ whole genome shotgun (WGS) entry which is preliminary data.</text>
</comment>
<evidence type="ECO:0000256" key="4">
    <source>
        <dbReference type="ARBA" id="ARBA00022960"/>
    </source>
</evidence>
<proteinExistence type="inferred from homology"/>
<dbReference type="PROSITE" id="PS51191">
    <property type="entry name" value="FEMABX"/>
    <property type="match status" value="1"/>
</dbReference>
<dbReference type="AlphaFoldDB" id="A0A0R1RJE2"/>
<name>A0A0R1RJE2_9LACO</name>
<dbReference type="InterPro" id="IPR016181">
    <property type="entry name" value="Acyl_CoA_acyltransferase"/>
</dbReference>
<dbReference type="PATRIC" id="fig|1114972.6.peg.2747"/>